<dbReference type="EMBL" id="BAAFGZ010000010">
    <property type="protein sequence ID" value="GAB0132117.1"/>
    <property type="molecule type" value="Genomic_DNA"/>
</dbReference>
<evidence type="ECO:0000259" key="3">
    <source>
        <dbReference type="Pfam" id="PF20237"/>
    </source>
</evidence>
<dbReference type="Proteomes" id="UP001562357">
    <property type="component" value="Unassembled WGS sequence"/>
</dbReference>
<evidence type="ECO:0000256" key="1">
    <source>
        <dbReference type="SAM" id="MobiDB-lite"/>
    </source>
</evidence>
<name>A0ABQ0CF97_9HYPO</name>
<feature type="transmembrane region" description="Helical" evidence="2">
    <location>
        <begin position="551"/>
        <end position="569"/>
    </location>
</feature>
<organism evidence="4 5">
    <name type="scientific">Epichloe bromicola</name>
    <dbReference type="NCBI Taxonomy" id="79588"/>
    <lineage>
        <taxon>Eukaryota</taxon>
        <taxon>Fungi</taxon>
        <taxon>Dikarya</taxon>
        <taxon>Ascomycota</taxon>
        <taxon>Pezizomycotina</taxon>
        <taxon>Sordariomycetes</taxon>
        <taxon>Hypocreomycetidae</taxon>
        <taxon>Hypocreales</taxon>
        <taxon>Clavicipitaceae</taxon>
        <taxon>Epichloe</taxon>
    </lineage>
</organism>
<feature type="compositionally biased region" description="Basic and acidic residues" evidence="1">
    <location>
        <begin position="144"/>
        <end position="157"/>
    </location>
</feature>
<feature type="domain" description="DUF6594" evidence="3">
    <location>
        <begin position="320"/>
        <end position="592"/>
    </location>
</feature>
<feature type="transmembrane region" description="Helical" evidence="2">
    <location>
        <begin position="522"/>
        <end position="544"/>
    </location>
</feature>
<keyword evidence="2" id="KW-0812">Transmembrane</keyword>
<feature type="region of interest" description="Disordered" evidence="1">
    <location>
        <begin position="144"/>
        <end position="177"/>
    </location>
</feature>
<keyword evidence="2" id="KW-1133">Transmembrane helix</keyword>
<proteinExistence type="predicted"/>
<feature type="compositionally biased region" description="Polar residues" evidence="1">
    <location>
        <begin position="159"/>
        <end position="175"/>
    </location>
</feature>
<gene>
    <name evidence="4" type="primary">g561</name>
    <name evidence="4" type="ORF">EsDP_00000561</name>
</gene>
<protein>
    <recommendedName>
        <fullName evidence="3">DUF6594 domain-containing protein</fullName>
    </recommendedName>
</protein>
<accession>A0ABQ0CF97</accession>
<dbReference type="PANTHER" id="PTHR34502:SF6">
    <property type="entry name" value="DUF6594 DOMAIN-CONTAINING PROTEIN"/>
    <property type="match status" value="1"/>
</dbReference>
<keyword evidence="2" id="KW-0472">Membrane</keyword>
<comment type="caution">
    <text evidence="4">The sequence shown here is derived from an EMBL/GenBank/DDBJ whole genome shotgun (WGS) entry which is preliminary data.</text>
</comment>
<feature type="transmembrane region" description="Helical" evidence="2">
    <location>
        <begin position="581"/>
        <end position="599"/>
    </location>
</feature>
<dbReference type="InterPro" id="IPR046529">
    <property type="entry name" value="DUF6594"/>
</dbReference>
<evidence type="ECO:0000256" key="2">
    <source>
        <dbReference type="SAM" id="Phobius"/>
    </source>
</evidence>
<keyword evidence="5" id="KW-1185">Reference proteome</keyword>
<dbReference type="Pfam" id="PF20237">
    <property type="entry name" value="DUF6594"/>
    <property type="match status" value="1"/>
</dbReference>
<dbReference type="PANTHER" id="PTHR34502">
    <property type="entry name" value="DUF6594 DOMAIN-CONTAINING PROTEIN-RELATED"/>
    <property type="match status" value="1"/>
</dbReference>
<evidence type="ECO:0000313" key="5">
    <source>
        <dbReference type="Proteomes" id="UP001562357"/>
    </source>
</evidence>
<feature type="region of interest" description="Disordered" evidence="1">
    <location>
        <begin position="1"/>
        <end position="86"/>
    </location>
</feature>
<feature type="compositionally biased region" description="Basic and acidic residues" evidence="1">
    <location>
        <begin position="1"/>
        <end position="12"/>
    </location>
</feature>
<evidence type="ECO:0000313" key="4">
    <source>
        <dbReference type="EMBL" id="GAB0132117.1"/>
    </source>
</evidence>
<reference evidence="5" key="1">
    <citation type="submission" date="2024-06" db="EMBL/GenBank/DDBJ databases">
        <title>Draft Genome Sequences of Epichloe bromicola Strains Isolated from Elymus ciliaris.</title>
        <authorList>
            <consortium name="Epichloe bromicola genome sequencing consortium"/>
            <person name="Miura A."/>
            <person name="Imano S."/>
            <person name="Ashida A."/>
            <person name="Sato I."/>
            <person name="Chiba S."/>
            <person name="Tanaka A."/>
            <person name="Camagna M."/>
            <person name="Takemoto D."/>
        </authorList>
    </citation>
    <scope>NUCLEOTIDE SEQUENCE [LARGE SCALE GENOMIC DNA]</scope>
    <source>
        <strain evidence="5">DP</strain>
    </source>
</reference>
<sequence>MSAENDDSKTADESIPFPSIQLVENDEGASLTPENEVEAPSTQQNETEADGPPESAHNGKCSGVLVQTPSPPLEIVSPRPSPHLPGRSLITAAVEDWEEDDSHDHPDYTPPSSFCVTTPPVIEASLSPGVQDKIIKAVKSETYLQDHRDESRRRPVDSSDMSFQQTAQQNTSRRQPSVMDYLVSHGPVKYPMSTSRASSPTSRRVVSEGQLWQGHDRIPTHGGQPHVYPSYQGEDRRQQIGWAAQRPPFRFGEKIPNVDEDHGSEVSRRRGFNQPWDHHGPAAPSSNISVSNSDDRADIFTGAVYPEFVNRLDNMAPSGYHLLATKLSGESCGQPITPIYRRFDALNHRLLLYMQDEIADLERQLIALEAKDTVKRSYAGGVIPASRRQDRWINGSLADQKTEILGLIGYKLSQYNQVLASFCKVQDIPAPTWRDVHMYKTYLTTSKLIVDDETRFLDASNDLISLNTQSQCVDDFNRAADGPTPMPKAAEDQQSDSFFKDNGISPSTPLDQGTTAKPDDGLFVRLALSGTCIVIVPITIFSVIPSLIGRMAIVLLVALSVSIMVDQLGLFSGAERHKRDWIVYSGLYCGAMAVVAGTMK</sequence>